<gene>
    <name evidence="1" type="ORF">CFAM422_011796</name>
</gene>
<sequence>MWVDGTDPCASTFISYVGESPCNITPHPLQGNGYSYTLQGCGGPLWLNNGDGSYNSNCYDAPADLVCDTHRVWLCG</sequence>
<dbReference type="Proteomes" id="UP000801864">
    <property type="component" value="Unassembled WGS sequence"/>
</dbReference>
<accession>A0A9P4X3F7</accession>
<proteinExistence type="predicted"/>
<name>A0A9P4X3F7_9HYPO</name>
<evidence type="ECO:0000313" key="1">
    <source>
        <dbReference type="EMBL" id="KAF3058823.1"/>
    </source>
</evidence>
<evidence type="ECO:0000313" key="2">
    <source>
        <dbReference type="Proteomes" id="UP000801864"/>
    </source>
</evidence>
<organism evidence="1 2">
    <name type="scientific">Trichoderma lentiforme</name>
    <dbReference type="NCBI Taxonomy" id="1567552"/>
    <lineage>
        <taxon>Eukaryota</taxon>
        <taxon>Fungi</taxon>
        <taxon>Dikarya</taxon>
        <taxon>Ascomycota</taxon>
        <taxon>Pezizomycotina</taxon>
        <taxon>Sordariomycetes</taxon>
        <taxon>Hypocreomycetidae</taxon>
        <taxon>Hypocreales</taxon>
        <taxon>Hypocreaceae</taxon>
        <taxon>Trichoderma</taxon>
    </lineage>
</organism>
<reference evidence="1 2" key="1">
    <citation type="submission" date="2018-06" db="EMBL/GenBank/DDBJ databases">
        <title>Genome analysis of cellulolytic fungus Trichoderma lentiforme CFAM-422.</title>
        <authorList>
            <person name="Steindorff A.S."/>
            <person name="Formighieri E.F."/>
            <person name="Midorikawa G.E.O."/>
            <person name="Tamietti M.S."/>
            <person name="Ramos E.Z."/>
            <person name="Silva A.S."/>
            <person name="Bon E.P.S."/>
            <person name="Mendes T.D."/>
            <person name="Damaso M.C.T."/>
            <person name="Favaro L.C.L."/>
        </authorList>
    </citation>
    <scope>NUCLEOTIDE SEQUENCE [LARGE SCALE GENOMIC DNA]</scope>
    <source>
        <strain evidence="1 2">CFAM-422</strain>
    </source>
</reference>
<keyword evidence="2" id="KW-1185">Reference proteome</keyword>
<protein>
    <submittedName>
        <fullName evidence="1">Uncharacterized protein</fullName>
    </submittedName>
</protein>
<dbReference type="EMBL" id="QLNT01000026">
    <property type="protein sequence ID" value="KAF3058823.1"/>
    <property type="molecule type" value="Genomic_DNA"/>
</dbReference>
<comment type="caution">
    <text evidence="1">The sequence shown here is derived from an EMBL/GenBank/DDBJ whole genome shotgun (WGS) entry which is preliminary data.</text>
</comment>
<dbReference type="AlphaFoldDB" id="A0A9P4X3F7"/>